<evidence type="ECO:0000256" key="1">
    <source>
        <dbReference type="SAM" id="Phobius"/>
    </source>
</evidence>
<feature type="transmembrane region" description="Helical" evidence="1">
    <location>
        <begin position="20"/>
        <end position="38"/>
    </location>
</feature>
<dbReference type="EMBL" id="JARELW010000001">
    <property type="protein sequence ID" value="MEA8797665.1"/>
    <property type="molecule type" value="Genomic_DNA"/>
</dbReference>
<feature type="transmembrane region" description="Helical" evidence="1">
    <location>
        <begin position="144"/>
        <end position="171"/>
    </location>
</feature>
<keyword evidence="1" id="KW-0812">Transmembrane</keyword>
<accession>A0AAW9LI65</accession>
<organism evidence="2 3">
    <name type="scientific">Klebsiella aerogenes</name>
    <name type="common">Enterobacter aerogenes</name>
    <dbReference type="NCBI Taxonomy" id="548"/>
    <lineage>
        <taxon>Bacteria</taxon>
        <taxon>Pseudomonadati</taxon>
        <taxon>Pseudomonadota</taxon>
        <taxon>Gammaproteobacteria</taxon>
        <taxon>Enterobacterales</taxon>
        <taxon>Enterobacteriaceae</taxon>
        <taxon>Klebsiella/Raoultella group</taxon>
        <taxon>Klebsiella</taxon>
    </lineage>
</organism>
<dbReference type="Proteomes" id="UP001303386">
    <property type="component" value="Unassembled WGS sequence"/>
</dbReference>
<feature type="transmembrane region" description="Helical" evidence="1">
    <location>
        <begin position="104"/>
        <end position="124"/>
    </location>
</feature>
<keyword evidence="1" id="KW-1133">Transmembrane helix</keyword>
<comment type="caution">
    <text evidence="2">The sequence shown here is derived from an EMBL/GenBank/DDBJ whole genome shotgun (WGS) entry which is preliminary data.</text>
</comment>
<evidence type="ECO:0000313" key="2">
    <source>
        <dbReference type="EMBL" id="MEA8797665.1"/>
    </source>
</evidence>
<feature type="transmembrane region" description="Helical" evidence="1">
    <location>
        <begin position="76"/>
        <end position="92"/>
    </location>
</feature>
<proteinExistence type="predicted"/>
<name>A0AAW9LI65_KLEAE</name>
<reference evidence="2" key="1">
    <citation type="journal article" date="2023" name="J. Hosp. Infect.">
        <title>Cross-contamination of carbapenem-resistant Gram-negative bacteria between patients and hospital environment in the first year of a newly built surgical ward.</title>
        <authorList>
            <person name="Boutin S."/>
            <person name="Scherrer M."/>
            <person name="Spath I."/>
            <person name="Kocer K."/>
            <person name="Heeg K."/>
            <person name="Nurjadi D."/>
        </authorList>
    </citation>
    <scope>NUCLEOTIDE SEQUENCE</scope>
    <source>
        <strain evidence="2">KE10384</strain>
    </source>
</reference>
<dbReference type="AlphaFoldDB" id="A0AAW9LI65"/>
<sequence length="182" mass="21428">MKKVKWKVMQSRGLLKYTSLSIVSGISPIVLIFVVYFFDKNSHLLSVLFEMAKGYNRDYSERHLVVSTIASSYSKLAPLFVILMYVLCWNKLCVKLKDFDLKKWVKLLPGFVVLMVGVYYLTYVGVEDMSDSLYRVKRIIADNAFFLLIYYICLFLTNYVFVWMFLLYLYAIKGLPYFKKRA</sequence>
<keyword evidence="1" id="KW-0472">Membrane</keyword>
<protein>
    <submittedName>
        <fullName evidence="2">Uncharacterized protein</fullName>
    </submittedName>
</protein>
<gene>
    <name evidence="2" type="ORF">PZT46_00120</name>
</gene>
<dbReference type="RefSeq" id="WP_151584757.1">
    <property type="nucleotide sequence ID" value="NZ_CP042530.1"/>
</dbReference>
<evidence type="ECO:0000313" key="3">
    <source>
        <dbReference type="Proteomes" id="UP001303386"/>
    </source>
</evidence>